<dbReference type="Proteomes" id="UP000266723">
    <property type="component" value="Unassembled WGS sequence"/>
</dbReference>
<gene>
    <name evidence="2" type="ORF">DY000_02018976</name>
</gene>
<organism evidence="2 3">
    <name type="scientific">Brassica cretica</name>
    <name type="common">Mustard</name>
    <dbReference type="NCBI Taxonomy" id="69181"/>
    <lineage>
        <taxon>Eukaryota</taxon>
        <taxon>Viridiplantae</taxon>
        <taxon>Streptophyta</taxon>
        <taxon>Embryophyta</taxon>
        <taxon>Tracheophyta</taxon>
        <taxon>Spermatophyta</taxon>
        <taxon>Magnoliopsida</taxon>
        <taxon>eudicotyledons</taxon>
        <taxon>Gunneridae</taxon>
        <taxon>Pentapetalae</taxon>
        <taxon>rosids</taxon>
        <taxon>malvids</taxon>
        <taxon>Brassicales</taxon>
        <taxon>Brassicaceae</taxon>
        <taxon>Brassiceae</taxon>
        <taxon>Brassica</taxon>
    </lineage>
</organism>
<feature type="region of interest" description="Disordered" evidence="1">
    <location>
        <begin position="30"/>
        <end position="81"/>
    </location>
</feature>
<reference evidence="2 3" key="1">
    <citation type="journal article" date="2020" name="BMC Genomics">
        <title>Intraspecific diversification of the crop wild relative Brassica cretica Lam. using demographic model selection.</title>
        <authorList>
            <person name="Kioukis A."/>
            <person name="Michalopoulou V.A."/>
            <person name="Briers L."/>
            <person name="Pirintsos S."/>
            <person name="Studholme D.J."/>
            <person name="Pavlidis P."/>
            <person name="Sarris P.F."/>
        </authorList>
    </citation>
    <scope>NUCLEOTIDE SEQUENCE [LARGE SCALE GENOMIC DNA]</scope>
    <source>
        <strain evidence="3">cv. PFS-1207/04</strain>
    </source>
</reference>
<dbReference type="EMBL" id="QGKV02000759">
    <property type="protein sequence ID" value="KAF3569397.1"/>
    <property type="molecule type" value="Genomic_DNA"/>
</dbReference>
<feature type="region of interest" description="Disordered" evidence="1">
    <location>
        <begin position="175"/>
        <end position="207"/>
    </location>
</feature>
<evidence type="ECO:0000313" key="3">
    <source>
        <dbReference type="Proteomes" id="UP000266723"/>
    </source>
</evidence>
<feature type="region of interest" description="Disordered" evidence="1">
    <location>
        <begin position="227"/>
        <end position="249"/>
    </location>
</feature>
<name>A0ABQ7DA95_BRACR</name>
<evidence type="ECO:0000313" key="2">
    <source>
        <dbReference type="EMBL" id="KAF3569397.1"/>
    </source>
</evidence>
<protein>
    <submittedName>
        <fullName evidence="2">Uncharacterized protein</fullName>
    </submittedName>
</protein>
<feature type="compositionally biased region" description="Basic and acidic residues" evidence="1">
    <location>
        <begin position="54"/>
        <end position="77"/>
    </location>
</feature>
<sequence length="273" mass="30204">MAINQTKRERVELILGRGRAKWLTIMITNGKSSRRQETAGAPQEMRLQASPRYVEGKNGKDEIREETREEGEIKSAEEETLASVSKEFQAALAETQATGLEMISDPVDGEEGLQKIQSLFVNDRASEGEEEDVMEMDEFQAALMEHGLDTQAIDALPAVSEEELEEMMAGYEEDDQLQEAGDQTNGAEEKNKEATEQAQKQGTRKRLFEPSINVAGSTKMRNAVALVSPRKRATARMGTRKGDTNKQLERRGFGNVNGAVLYSTAVETSMALL</sequence>
<accession>A0ABQ7DA95</accession>
<proteinExistence type="predicted"/>
<keyword evidence="3" id="KW-1185">Reference proteome</keyword>
<comment type="caution">
    <text evidence="2">The sequence shown here is derived from an EMBL/GenBank/DDBJ whole genome shotgun (WGS) entry which is preliminary data.</text>
</comment>
<feature type="compositionally biased region" description="Basic and acidic residues" evidence="1">
    <location>
        <begin position="240"/>
        <end position="249"/>
    </location>
</feature>
<evidence type="ECO:0000256" key="1">
    <source>
        <dbReference type="SAM" id="MobiDB-lite"/>
    </source>
</evidence>